<name>A0A1M6KIM8_9FIRM</name>
<evidence type="ECO:0000313" key="2">
    <source>
        <dbReference type="Proteomes" id="UP000324781"/>
    </source>
</evidence>
<evidence type="ECO:0000313" key="1">
    <source>
        <dbReference type="EMBL" id="SHJ58731.1"/>
    </source>
</evidence>
<dbReference type="SUPFAM" id="SSF117281">
    <property type="entry name" value="Kelch motif"/>
    <property type="match status" value="1"/>
</dbReference>
<organism evidence="1 2">
    <name type="scientific">Thermoclostridium caenicola</name>
    <dbReference type="NCBI Taxonomy" id="659425"/>
    <lineage>
        <taxon>Bacteria</taxon>
        <taxon>Bacillati</taxon>
        <taxon>Bacillota</taxon>
        <taxon>Clostridia</taxon>
        <taxon>Eubacteriales</taxon>
        <taxon>Oscillospiraceae</taxon>
        <taxon>Thermoclostridium</taxon>
    </lineage>
</organism>
<dbReference type="OrthoDB" id="2087618at2"/>
<dbReference type="RefSeq" id="WP_149679700.1">
    <property type="nucleotide sequence ID" value="NZ_FQZP01000081.1"/>
</dbReference>
<keyword evidence="2" id="KW-1185">Reference proteome</keyword>
<dbReference type="AlphaFoldDB" id="A0A1M6KIM8"/>
<gene>
    <name evidence="1" type="ORF">SAMN05444373_10812</name>
</gene>
<dbReference type="Gene3D" id="2.120.10.80">
    <property type="entry name" value="Kelch-type beta propeller"/>
    <property type="match status" value="1"/>
</dbReference>
<proteinExistence type="predicted"/>
<dbReference type="EMBL" id="FQZP01000081">
    <property type="protein sequence ID" value="SHJ58731.1"/>
    <property type="molecule type" value="Genomic_DNA"/>
</dbReference>
<reference evidence="1 2" key="1">
    <citation type="submission" date="2016-11" db="EMBL/GenBank/DDBJ databases">
        <authorList>
            <person name="Varghese N."/>
            <person name="Submissions S."/>
        </authorList>
    </citation>
    <scope>NUCLEOTIDE SEQUENCE [LARGE SCALE GENOMIC DNA]</scope>
    <source>
        <strain evidence="1 2">DSM 19027</strain>
    </source>
</reference>
<sequence length="344" mass="35503">MGEAFISRRGTSEAKLTFDLARFGNNTPSRLVIADFYVSPAPASRMAGCQNNFYALFAGGSSGRAKVFAFNAALIALTPTELSVGRESMGAAQVGDYCLFAGGSASNVQATVDAYNASLVRSTPTALSQAVTFGGAAKVGDYALFAGGINSDFVQAYNSSLVRSTPTVLSVKRNGMGAASNRNYAIFAGGSSSGGNHNTVDAYNASLTRSTPTGLSLARTDVSGASMGGLFAVFAGGEISGSTPRAVVDAYDLNLTRVVLTDLSRAVDAPASASFNGYALFLGGDGTVLYDLNAYTLGKMIIPVPKGSTYELNSMYGTAANDMLLEVGLPATGWIKLKSNNFIN</sequence>
<dbReference type="InterPro" id="IPR015915">
    <property type="entry name" value="Kelch-typ_b-propeller"/>
</dbReference>
<accession>A0A1M6KIM8</accession>
<dbReference type="Proteomes" id="UP000324781">
    <property type="component" value="Unassembled WGS sequence"/>
</dbReference>
<protein>
    <submittedName>
        <fullName evidence="1">Uncharacterized protein</fullName>
    </submittedName>
</protein>